<dbReference type="InterPro" id="IPR014729">
    <property type="entry name" value="Rossmann-like_a/b/a_fold"/>
</dbReference>
<comment type="cofactor">
    <cofactor evidence="9">
        <name>Mg(2+)</name>
        <dbReference type="ChEBI" id="CHEBI:18420"/>
    </cofactor>
</comment>
<accession>A0ABV2JGT1</accession>
<evidence type="ECO:0000256" key="5">
    <source>
        <dbReference type="ARBA" id="ARBA00022840"/>
    </source>
</evidence>
<feature type="binding site" evidence="9">
    <location>
        <position position="11"/>
    </location>
    <ligand>
        <name>substrate</name>
    </ligand>
</feature>
<dbReference type="EC" id="2.7.7.3" evidence="9"/>
<feature type="site" description="Transition state stabilizer" evidence="9">
    <location>
        <position position="19"/>
    </location>
</feature>
<dbReference type="InterPro" id="IPR001980">
    <property type="entry name" value="PPAT"/>
</dbReference>
<evidence type="ECO:0000256" key="8">
    <source>
        <dbReference type="ARBA" id="ARBA00029346"/>
    </source>
</evidence>
<evidence type="ECO:0000256" key="1">
    <source>
        <dbReference type="ARBA" id="ARBA00022490"/>
    </source>
</evidence>
<reference evidence="11 12" key="1">
    <citation type="submission" date="2024-06" db="EMBL/GenBank/DDBJ databases">
        <title>Genomic Encyclopedia of Type Strains, Phase IV (KMG-IV): sequencing the most valuable type-strain genomes for metagenomic binning, comparative biology and taxonomic classification.</title>
        <authorList>
            <person name="Goeker M."/>
        </authorList>
    </citation>
    <scope>NUCLEOTIDE SEQUENCE [LARGE SCALE GENOMIC DNA]</scope>
    <source>
        <strain evidence="11 12">DSM 28302</strain>
    </source>
</reference>
<feature type="domain" description="Cytidyltransferase-like" evidence="10">
    <location>
        <begin position="8"/>
        <end position="136"/>
    </location>
</feature>
<dbReference type="EMBL" id="JBEPLN010000008">
    <property type="protein sequence ID" value="MET3634062.1"/>
    <property type="molecule type" value="Genomic_DNA"/>
</dbReference>
<feature type="binding site" evidence="9">
    <location>
        <position position="101"/>
    </location>
    <ligand>
        <name>ATP</name>
        <dbReference type="ChEBI" id="CHEBI:30616"/>
    </ligand>
</feature>
<keyword evidence="12" id="KW-1185">Reference proteome</keyword>
<evidence type="ECO:0000313" key="12">
    <source>
        <dbReference type="Proteomes" id="UP001549037"/>
    </source>
</evidence>
<feature type="binding site" evidence="9">
    <location>
        <begin position="126"/>
        <end position="132"/>
    </location>
    <ligand>
        <name>ATP</name>
        <dbReference type="ChEBI" id="CHEBI:30616"/>
    </ligand>
</feature>
<evidence type="ECO:0000313" key="11">
    <source>
        <dbReference type="EMBL" id="MET3634062.1"/>
    </source>
</evidence>
<protein>
    <recommendedName>
        <fullName evidence="9">Phosphopantetheine adenylyltransferase</fullName>
        <ecNumber evidence="9">2.7.7.3</ecNumber>
    </recommendedName>
    <alternativeName>
        <fullName evidence="9">Dephospho-CoA pyrophosphorylase</fullName>
    </alternativeName>
    <alternativeName>
        <fullName evidence="9">Pantetheine-phosphate adenylyltransferase</fullName>
        <shortName evidence="9">PPAT</shortName>
    </alternativeName>
</protein>
<evidence type="ECO:0000259" key="10">
    <source>
        <dbReference type="Pfam" id="PF01467"/>
    </source>
</evidence>
<keyword evidence="3 9" id="KW-0548">Nucleotidyltransferase</keyword>
<comment type="pathway">
    <text evidence="9">Cofactor biosynthesis; coenzyme A biosynthesis; CoA from (R)-pantothenate: step 4/5.</text>
</comment>
<dbReference type="HAMAP" id="MF_00151">
    <property type="entry name" value="PPAT_bact"/>
    <property type="match status" value="1"/>
</dbReference>
<comment type="similarity">
    <text evidence="9">Belongs to the bacterial CoaD family.</text>
</comment>
<organism evidence="11 12">
    <name type="scientific">Streptococcus porcorum</name>
    <dbReference type="NCBI Taxonomy" id="701526"/>
    <lineage>
        <taxon>Bacteria</taxon>
        <taxon>Bacillati</taxon>
        <taxon>Bacillota</taxon>
        <taxon>Bacilli</taxon>
        <taxon>Lactobacillales</taxon>
        <taxon>Streptococcaceae</taxon>
        <taxon>Streptococcus</taxon>
    </lineage>
</organism>
<comment type="function">
    <text evidence="9">Reversibly transfers an adenylyl group from ATP to 4'-phosphopantetheine, yielding dephospho-CoA (dPCoA) and pyrophosphate.</text>
</comment>
<feature type="binding site" evidence="9">
    <location>
        <begin position="91"/>
        <end position="93"/>
    </location>
    <ligand>
        <name>ATP</name>
        <dbReference type="ChEBI" id="CHEBI:30616"/>
    </ligand>
</feature>
<dbReference type="NCBIfam" id="TIGR01510">
    <property type="entry name" value="coaD_prev_kdtB"/>
    <property type="match status" value="1"/>
</dbReference>
<dbReference type="RefSeq" id="WP_354368157.1">
    <property type="nucleotide sequence ID" value="NZ_JBEPLN010000008.1"/>
</dbReference>
<evidence type="ECO:0000256" key="3">
    <source>
        <dbReference type="ARBA" id="ARBA00022695"/>
    </source>
</evidence>
<feature type="binding site" evidence="9">
    <location>
        <position position="90"/>
    </location>
    <ligand>
        <name>substrate</name>
    </ligand>
</feature>
<dbReference type="NCBIfam" id="TIGR00125">
    <property type="entry name" value="cyt_tran_rel"/>
    <property type="match status" value="1"/>
</dbReference>
<feature type="binding site" evidence="9">
    <location>
        <begin position="11"/>
        <end position="12"/>
    </location>
    <ligand>
        <name>ATP</name>
        <dbReference type="ChEBI" id="CHEBI:30616"/>
    </ligand>
</feature>
<feature type="binding site" evidence="9">
    <location>
        <position position="19"/>
    </location>
    <ligand>
        <name>ATP</name>
        <dbReference type="ChEBI" id="CHEBI:30616"/>
    </ligand>
</feature>
<dbReference type="PANTHER" id="PTHR21342:SF1">
    <property type="entry name" value="PHOSPHOPANTETHEINE ADENYLYLTRANSFERASE"/>
    <property type="match status" value="1"/>
</dbReference>
<evidence type="ECO:0000256" key="2">
    <source>
        <dbReference type="ARBA" id="ARBA00022679"/>
    </source>
</evidence>
<proteinExistence type="inferred from homology"/>
<keyword evidence="2 9" id="KW-0808">Transferase</keyword>
<name>A0ABV2JGT1_9STRE</name>
<evidence type="ECO:0000256" key="7">
    <source>
        <dbReference type="ARBA" id="ARBA00022993"/>
    </source>
</evidence>
<comment type="catalytic activity">
    <reaction evidence="8 9">
        <text>(R)-4'-phosphopantetheine + ATP + H(+) = 3'-dephospho-CoA + diphosphate</text>
        <dbReference type="Rhea" id="RHEA:19801"/>
        <dbReference type="ChEBI" id="CHEBI:15378"/>
        <dbReference type="ChEBI" id="CHEBI:30616"/>
        <dbReference type="ChEBI" id="CHEBI:33019"/>
        <dbReference type="ChEBI" id="CHEBI:57328"/>
        <dbReference type="ChEBI" id="CHEBI:61723"/>
        <dbReference type="EC" id="2.7.7.3"/>
    </reaction>
</comment>
<sequence>MSDRIGLVTGSFDPVTNGHLDIIKRASKLVDHLYVGIFYNPHKAGFFDVKTRKRMLEHALRSFPTVEVVLAEDRLAVDLARSLKATVLIRGVRNAEDLAYEANMAFFNKGLSPQLETIFLLTDPSLQYISSSRIKELLYFGADIGAYVPESVVLEVERKRETNQKI</sequence>
<keyword evidence="5 9" id="KW-0067">ATP-binding</keyword>
<comment type="subcellular location">
    <subcellularLocation>
        <location evidence="9">Cytoplasm</location>
    </subcellularLocation>
</comment>
<keyword evidence="7 9" id="KW-0173">Coenzyme A biosynthesis</keyword>
<dbReference type="CDD" id="cd02163">
    <property type="entry name" value="PPAT"/>
    <property type="match status" value="1"/>
</dbReference>
<comment type="caution">
    <text evidence="11">The sequence shown here is derived from an EMBL/GenBank/DDBJ whole genome shotgun (WGS) entry which is preliminary data.</text>
</comment>
<dbReference type="Gene3D" id="3.40.50.620">
    <property type="entry name" value="HUPs"/>
    <property type="match status" value="1"/>
</dbReference>
<evidence type="ECO:0000256" key="6">
    <source>
        <dbReference type="ARBA" id="ARBA00022842"/>
    </source>
</evidence>
<comment type="subunit">
    <text evidence="9">Homohexamer.</text>
</comment>
<dbReference type="SUPFAM" id="SSF52374">
    <property type="entry name" value="Nucleotidylyl transferase"/>
    <property type="match status" value="1"/>
</dbReference>
<feature type="binding site" evidence="9">
    <location>
        <position position="76"/>
    </location>
    <ligand>
        <name>substrate</name>
    </ligand>
</feature>
<gene>
    <name evidence="9" type="primary">coaD</name>
    <name evidence="11" type="ORF">ABID28_000698</name>
</gene>
<dbReference type="PANTHER" id="PTHR21342">
    <property type="entry name" value="PHOSPHOPANTETHEINE ADENYLYLTRANSFERASE"/>
    <property type="match status" value="1"/>
</dbReference>
<dbReference type="GO" id="GO:0004595">
    <property type="term" value="F:pantetheine-phosphate adenylyltransferase activity"/>
    <property type="evidence" value="ECO:0007669"/>
    <property type="project" value="UniProtKB-EC"/>
</dbReference>
<keyword evidence="1 9" id="KW-0963">Cytoplasm</keyword>
<keyword evidence="4 9" id="KW-0547">Nucleotide-binding</keyword>
<evidence type="ECO:0000256" key="4">
    <source>
        <dbReference type="ARBA" id="ARBA00022741"/>
    </source>
</evidence>
<dbReference type="Proteomes" id="UP001549037">
    <property type="component" value="Unassembled WGS sequence"/>
</dbReference>
<dbReference type="InterPro" id="IPR004821">
    <property type="entry name" value="Cyt_trans-like"/>
</dbReference>
<feature type="binding site" evidence="9">
    <location>
        <position position="43"/>
    </location>
    <ligand>
        <name>substrate</name>
    </ligand>
</feature>
<evidence type="ECO:0000256" key="9">
    <source>
        <dbReference type="HAMAP-Rule" id="MF_00151"/>
    </source>
</evidence>
<dbReference type="Pfam" id="PF01467">
    <property type="entry name" value="CTP_transf_like"/>
    <property type="match status" value="1"/>
</dbReference>
<keyword evidence="6 9" id="KW-0460">Magnesium</keyword>
<dbReference type="PRINTS" id="PR01020">
    <property type="entry name" value="LPSBIOSNTHSS"/>
</dbReference>